<evidence type="ECO:0000313" key="7">
    <source>
        <dbReference type="EMBL" id="KAK8132427.1"/>
    </source>
</evidence>
<dbReference type="InterPro" id="IPR037457">
    <property type="entry name" value="M28_QC"/>
</dbReference>
<dbReference type="FunFam" id="3.40.630.10:FF:000074">
    <property type="entry name" value="Peptide hydrolase"/>
    <property type="match status" value="1"/>
</dbReference>
<dbReference type="GO" id="GO:0008270">
    <property type="term" value="F:zinc ion binding"/>
    <property type="evidence" value="ECO:0007669"/>
    <property type="project" value="TreeGrafter"/>
</dbReference>
<dbReference type="InterPro" id="IPR040234">
    <property type="entry name" value="QC/QCL"/>
</dbReference>
<sequence length="652" mass="71097">MVSHGKPLRVLLLAMLLAVLSICVTCVLAYDDLSDAALRMIPSGAHDFDVKKGALLAPILVPRVPGTSGSLAVQRHFVRFFAEHLAAWRVEWHNSTSKTPVTGDRDVSFSSLVFTRDPPWAAPGDVSRLSLVAHYDSLYRPEGFIGAIDSAAPCAMLMHVARSIDAALTRKWEAMREAGDAGSGLEEEKGVQILLLDGEEAFETWTATDSLYGARAMAETWDSQVYPAMSAHRTPLQAISLFVLLDLLGAADPHIPSYFAATHWSYQALAKIEARMRRLGLLRSKVQTPFLPQAEKRPQQFSRGYVEDDHIPFMERGVPILHVIPTPFPPQWHTMDDDGAHLDPATVDDWAKIVAAFAAEWMEVAKMRFLHSFVPSLLLAAGAAQAASSWGFDEATLSVGAKKAGTSVKEKFSDKSLPKKTVDFGSADTLKIILTAKEGANAKRPHQAFLTLQETESGLEAPFVFTTKENGKATVDLKQSDLPVQLLKSTKPLKATLTLAGFGSSAGYNSRIFDVEIRPDPNAVPPVYEKPLRYGKREEIHHIFKDDPQSPPKVISLVFTLAVVAMVPALLIGTLALGGNFAHLPKAFSTAPVSHGIFFASIVGMEFVFYMYYSSWNLFQILPVIGVVGVTALLSGSKALGEVQGRRLAGER</sequence>
<dbReference type="InterPro" id="IPR007484">
    <property type="entry name" value="Peptidase_M28"/>
</dbReference>
<keyword evidence="8" id="KW-1185">Reference proteome</keyword>
<name>A0AAW0RC85_9PEZI</name>
<proteinExistence type="inferred from homology"/>
<evidence type="ECO:0000256" key="1">
    <source>
        <dbReference type="ARBA" id="ARBA00022679"/>
    </source>
</evidence>
<evidence type="ECO:0000256" key="2">
    <source>
        <dbReference type="ARBA" id="ARBA00023315"/>
    </source>
</evidence>
<feature type="transmembrane region" description="Helical" evidence="4">
    <location>
        <begin position="554"/>
        <end position="581"/>
    </location>
</feature>
<keyword evidence="2" id="KW-0012">Acyltransferase</keyword>
<keyword evidence="4" id="KW-0472">Membrane</keyword>
<gene>
    <name evidence="7" type="ORF">PG999_000600</name>
</gene>
<dbReference type="GO" id="GO:0016603">
    <property type="term" value="F:glutaminyl-peptide cyclotransferase activity"/>
    <property type="evidence" value="ECO:0007669"/>
    <property type="project" value="InterPro"/>
</dbReference>
<dbReference type="CDD" id="cd03880">
    <property type="entry name" value="M28_QC_like"/>
    <property type="match status" value="1"/>
</dbReference>
<keyword evidence="3" id="KW-0862">Zinc</keyword>
<comment type="similarity">
    <text evidence="3">Belongs to the peptidase M28 family.</text>
</comment>
<evidence type="ECO:0000313" key="8">
    <source>
        <dbReference type="Proteomes" id="UP001392437"/>
    </source>
</evidence>
<dbReference type="Gene3D" id="3.40.630.10">
    <property type="entry name" value="Zn peptidases"/>
    <property type="match status" value="1"/>
</dbReference>
<evidence type="ECO:0000259" key="5">
    <source>
        <dbReference type="Pfam" id="PF04389"/>
    </source>
</evidence>
<reference evidence="7 8" key="1">
    <citation type="submission" date="2023-01" db="EMBL/GenBank/DDBJ databases">
        <title>Analysis of 21 Apiospora genomes using comparative genomics revels a genus with tremendous synthesis potential of carbohydrate active enzymes and secondary metabolites.</title>
        <authorList>
            <person name="Sorensen T."/>
        </authorList>
    </citation>
    <scope>NUCLEOTIDE SEQUENCE [LARGE SCALE GENOMIC DNA]</scope>
    <source>
        <strain evidence="7 8">CBS 117206</strain>
    </source>
</reference>
<dbReference type="Pfam" id="PF04389">
    <property type="entry name" value="Peptidase_M28"/>
    <property type="match status" value="1"/>
</dbReference>
<feature type="domain" description="Ribophorin II C-terminal" evidence="6">
    <location>
        <begin position="544"/>
        <end position="647"/>
    </location>
</feature>
<dbReference type="Proteomes" id="UP001392437">
    <property type="component" value="Unassembled WGS sequence"/>
</dbReference>
<dbReference type="EMBL" id="JAQQWP010000001">
    <property type="protein sequence ID" value="KAK8132427.1"/>
    <property type="molecule type" value="Genomic_DNA"/>
</dbReference>
<keyword evidence="3" id="KW-0645">Protease</keyword>
<feature type="signal peptide" evidence="3">
    <location>
        <begin position="1"/>
        <end position="29"/>
    </location>
</feature>
<dbReference type="GO" id="GO:0006508">
    <property type="term" value="P:proteolysis"/>
    <property type="evidence" value="ECO:0007669"/>
    <property type="project" value="UniProtKB-KW"/>
</dbReference>
<evidence type="ECO:0000256" key="4">
    <source>
        <dbReference type="SAM" id="Phobius"/>
    </source>
</evidence>
<keyword evidence="3" id="KW-0378">Hydrolase</keyword>
<dbReference type="AlphaFoldDB" id="A0AAW0RC85"/>
<dbReference type="GO" id="GO:0008233">
    <property type="term" value="F:peptidase activity"/>
    <property type="evidence" value="ECO:0007669"/>
    <property type="project" value="UniProtKB-KW"/>
</dbReference>
<evidence type="ECO:0000259" key="6">
    <source>
        <dbReference type="Pfam" id="PF25147"/>
    </source>
</evidence>
<keyword evidence="4" id="KW-1133">Transmembrane helix</keyword>
<protein>
    <recommendedName>
        <fullName evidence="3">Peptide hydrolase</fullName>
        <ecNumber evidence="3">3.4.-.-</ecNumber>
    </recommendedName>
</protein>
<dbReference type="EC" id="3.4.-.-" evidence="3"/>
<dbReference type="InterPro" id="IPR056790">
    <property type="entry name" value="Ribophorin_II_C"/>
</dbReference>
<feature type="transmembrane region" description="Helical" evidence="4">
    <location>
        <begin position="618"/>
        <end position="637"/>
    </location>
</feature>
<keyword evidence="3" id="KW-0732">Signal</keyword>
<keyword evidence="4" id="KW-0812">Transmembrane</keyword>
<keyword evidence="3" id="KW-0479">Metal-binding</keyword>
<feature type="chain" id="PRO_5043091128" description="Peptide hydrolase" evidence="3">
    <location>
        <begin position="30"/>
        <end position="652"/>
    </location>
</feature>
<evidence type="ECO:0000256" key="3">
    <source>
        <dbReference type="RuleBase" id="RU361240"/>
    </source>
</evidence>
<dbReference type="SUPFAM" id="SSF53187">
    <property type="entry name" value="Zn-dependent exopeptidases"/>
    <property type="match status" value="1"/>
</dbReference>
<keyword evidence="1" id="KW-0808">Transferase</keyword>
<dbReference type="PANTHER" id="PTHR12283">
    <property type="entry name" value="GLUTAMINYL-PEPTIDE CYCLOTRANSFERASE"/>
    <property type="match status" value="1"/>
</dbReference>
<feature type="transmembrane region" description="Helical" evidence="4">
    <location>
        <begin position="593"/>
        <end position="612"/>
    </location>
</feature>
<organism evidence="7 8">
    <name type="scientific">Apiospora kogelbergensis</name>
    <dbReference type="NCBI Taxonomy" id="1337665"/>
    <lineage>
        <taxon>Eukaryota</taxon>
        <taxon>Fungi</taxon>
        <taxon>Dikarya</taxon>
        <taxon>Ascomycota</taxon>
        <taxon>Pezizomycotina</taxon>
        <taxon>Sordariomycetes</taxon>
        <taxon>Xylariomycetidae</taxon>
        <taxon>Amphisphaeriales</taxon>
        <taxon>Apiosporaceae</taxon>
        <taxon>Apiospora</taxon>
    </lineage>
</organism>
<accession>A0AAW0RC85</accession>
<comment type="caution">
    <text evidence="7">The sequence shown here is derived from an EMBL/GenBank/DDBJ whole genome shotgun (WGS) entry which is preliminary data.</text>
</comment>
<feature type="domain" description="Peptidase M28" evidence="5">
    <location>
        <begin position="128"/>
        <end position="357"/>
    </location>
</feature>
<dbReference type="PANTHER" id="PTHR12283:SF6">
    <property type="entry name" value="GLUTAMINYL-PEPTIDE CYCLOTRANSFERASE-RELATED"/>
    <property type="match status" value="1"/>
</dbReference>
<dbReference type="Pfam" id="PF25147">
    <property type="entry name" value="Ribophorin_II_C"/>
    <property type="match status" value="1"/>
</dbReference>